<proteinExistence type="predicted"/>
<sequence>MFPASSSNSYFQRDSQQPAYKTQDEQSRGRYRGIDEPLAENHPQSSPMSRQRVLYHSTSPSRHAYHHHSRSFHSDRSSPYSSPKSGYSYSPYARRPSSPLTSSSSPPPATSPLMTSLRFGNNNSRYMPNVKIVGRDPEESYLPYDSEYDHSRPQYSDNSRYYRSSEDEDLSKPKLPSFRSLFGSNEHVQHSRSNWIRIQSDPFSLPTFSPIPRNVALAPLNLPSSPIRTERKTRSLYDSASPVSTTMETCVDAGDHNEIPDDYNPALSHRPNRTVHSHFDNTLPQTPIRQKLLFSDVVSAPQTPDGVEFFSPSKVSPYPRRTYFLESSERGQSTPCPKPTNKHSGLYHLAEIADLVRSDLPTVDILKEAPDHAREGSSLDSSLSGSSSPVVYQSSLPPSSPPTSEAQLSPLVNMRDLSAPEAVPLADVMNLTPESRNGVDCSGVQVCICLLQLLVLICLFPHTY</sequence>
<feature type="compositionally biased region" description="Polar residues" evidence="1">
    <location>
        <begin position="153"/>
        <end position="162"/>
    </location>
</feature>
<dbReference type="AlphaFoldDB" id="A0A9P5Q904"/>
<feature type="region of interest" description="Disordered" evidence="1">
    <location>
        <begin position="1"/>
        <end position="173"/>
    </location>
</feature>
<feature type="compositionally biased region" description="Basic and acidic residues" evidence="1">
    <location>
        <begin position="22"/>
        <end position="35"/>
    </location>
</feature>
<evidence type="ECO:0000313" key="3">
    <source>
        <dbReference type="Proteomes" id="UP000772434"/>
    </source>
</evidence>
<dbReference type="OrthoDB" id="3069142at2759"/>
<evidence type="ECO:0000313" key="2">
    <source>
        <dbReference type="EMBL" id="KAF9076873.1"/>
    </source>
</evidence>
<evidence type="ECO:0000256" key="1">
    <source>
        <dbReference type="SAM" id="MobiDB-lite"/>
    </source>
</evidence>
<organism evidence="2 3">
    <name type="scientific">Rhodocollybia butyracea</name>
    <dbReference type="NCBI Taxonomy" id="206335"/>
    <lineage>
        <taxon>Eukaryota</taxon>
        <taxon>Fungi</taxon>
        <taxon>Dikarya</taxon>
        <taxon>Basidiomycota</taxon>
        <taxon>Agaricomycotina</taxon>
        <taxon>Agaricomycetes</taxon>
        <taxon>Agaricomycetidae</taxon>
        <taxon>Agaricales</taxon>
        <taxon>Marasmiineae</taxon>
        <taxon>Omphalotaceae</taxon>
        <taxon>Rhodocollybia</taxon>
    </lineage>
</organism>
<feature type="compositionally biased region" description="Low complexity" evidence="1">
    <location>
        <begin position="378"/>
        <end position="397"/>
    </location>
</feature>
<feature type="compositionally biased region" description="Polar residues" evidence="1">
    <location>
        <begin position="1"/>
        <end position="20"/>
    </location>
</feature>
<feature type="compositionally biased region" description="Low complexity" evidence="1">
    <location>
        <begin position="77"/>
        <end position="104"/>
    </location>
</feature>
<accession>A0A9P5Q904</accession>
<feature type="region of interest" description="Disordered" evidence="1">
    <location>
        <begin position="371"/>
        <end position="406"/>
    </location>
</feature>
<name>A0A9P5Q904_9AGAR</name>
<dbReference type="EMBL" id="JADNRY010000005">
    <property type="protein sequence ID" value="KAF9076873.1"/>
    <property type="molecule type" value="Genomic_DNA"/>
</dbReference>
<gene>
    <name evidence="2" type="ORF">BDP27DRAFT_704767</name>
</gene>
<keyword evidence="3" id="KW-1185">Reference proteome</keyword>
<comment type="caution">
    <text evidence="2">The sequence shown here is derived from an EMBL/GenBank/DDBJ whole genome shotgun (WGS) entry which is preliminary data.</text>
</comment>
<reference evidence="2" key="1">
    <citation type="submission" date="2020-11" db="EMBL/GenBank/DDBJ databases">
        <authorList>
            <consortium name="DOE Joint Genome Institute"/>
            <person name="Ahrendt S."/>
            <person name="Riley R."/>
            <person name="Andreopoulos W."/>
            <person name="Labutti K."/>
            <person name="Pangilinan J."/>
            <person name="Ruiz-Duenas F.J."/>
            <person name="Barrasa J.M."/>
            <person name="Sanchez-Garcia M."/>
            <person name="Camarero S."/>
            <person name="Miyauchi S."/>
            <person name="Serrano A."/>
            <person name="Linde D."/>
            <person name="Babiker R."/>
            <person name="Drula E."/>
            <person name="Ayuso-Fernandez I."/>
            <person name="Pacheco R."/>
            <person name="Padilla G."/>
            <person name="Ferreira P."/>
            <person name="Barriuso J."/>
            <person name="Kellner H."/>
            <person name="Castanera R."/>
            <person name="Alfaro M."/>
            <person name="Ramirez L."/>
            <person name="Pisabarro A.G."/>
            <person name="Kuo A."/>
            <person name="Tritt A."/>
            <person name="Lipzen A."/>
            <person name="He G."/>
            <person name="Yan M."/>
            <person name="Ng V."/>
            <person name="Cullen D."/>
            <person name="Martin F."/>
            <person name="Rosso M.-N."/>
            <person name="Henrissat B."/>
            <person name="Hibbett D."/>
            <person name="Martinez A.T."/>
            <person name="Grigoriev I.V."/>
        </authorList>
    </citation>
    <scope>NUCLEOTIDE SEQUENCE</scope>
    <source>
        <strain evidence="2">AH 40177</strain>
    </source>
</reference>
<dbReference type="Proteomes" id="UP000772434">
    <property type="component" value="Unassembled WGS sequence"/>
</dbReference>
<protein>
    <submittedName>
        <fullName evidence="2">Uncharacterized protein</fullName>
    </submittedName>
</protein>